<dbReference type="InterPro" id="IPR012902">
    <property type="entry name" value="N_methyl_site"/>
</dbReference>
<keyword evidence="2" id="KW-1133">Transmembrane helix</keyword>
<accession>K9TXF8</accession>
<evidence type="ECO:0000313" key="3">
    <source>
        <dbReference type="EMBL" id="AFY86679.1"/>
    </source>
</evidence>
<dbReference type="NCBIfam" id="TIGR02532">
    <property type="entry name" value="IV_pilin_GFxxxE"/>
    <property type="match status" value="1"/>
</dbReference>
<gene>
    <name evidence="3" type="ORF">Chro_1150</name>
</gene>
<dbReference type="STRING" id="251229.Chro_1150"/>
<dbReference type="Proteomes" id="UP000010384">
    <property type="component" value="Chromosome"/>
</dbReference>
<dbReference type="HOGENOM" id="CLU_103666_0_0_3"/>
<keyword evidence="1" id="KW-0175">Coiled coil</keyword>
<evidence type="ECO:0000256" key="2">
    <source>
        <dbReference type="SAM" id="Phobius"/>
    </source>
</evidence>
<keyword evidence="4" id="KW-1185">Reference proteome</keyword>
<dbReference type="Pfam" id="PF07963">
    <property type="entry name" value="N_methyl"/>
    <property type="match status" value="1"/>
</dbReference>
<dbReference type="KEGG" id="cthe:Chro_1150"/>
<feature type="coiled-coil region" evidence="1">
    <location>
        <begin position="62"/>
        <end position="89"/>
    </location>
</feature>
<evidence type="ECO:0000313" key="4">
    <source>
        <dbReference type="Proteomes" id="UP000010384"/>
    </source>
</evidence>
<dbReference type="AlphaFoldDB" id="K9TXF8"/>
<organism evidence="3 4">
    <name type="scientific">Chroococcidiopsis thermalis (strain PCC 7203)</name>
    <dbReference type="NCBI Taxonomy" id="251229"/>
    <lineage>
        <taxon>Bacteria</taxon>
        <taxon>Bacillati</taxon>
        <taxon>Cyanobacteriota</taxon>
        <taxon>Cyanophyceae</taxon>
        <taxon>Chroococcidiopsidales</taxon>
        <taxon>Chroococcidiopsidaceae</taxon>
        <taxon>Chroococcidiopsis</taxon>
    </lineage>
</organism>
<feature type="transmembrane region" description="Helical" evidence="2">
    <location>
        <begin position="38"/>
        <end position="61"/>
    </location>
</feature>
<dbReference type="RefSeq" id="WP_015153228.1">
    <property type="nucleotide sequence ID" value="NC_019695.1"/>
</dbReference>
<dbReference type="eggNOG" id="COG4968">
    <property type="taxonomic scope" value="Bacteria"/>
</dbReference>
<name>K9TXF8_CHRTP</name>
<keyword evidence="2" id="KW-0812">Transmembrane</keyword>
<keyword evidence="2" id="KW-0472">Membrane</keyword>
<proteinExistence type="predicted"/>
<dbReference type="InParanoid" id="K9TXF8"/>
<evidence type="ECO:0008006" key="5">
    <source>
        <dbReference type="Google" id="ProtNLM"/>
    </source>
</evidence>
<reference evidence="3 4" key="1">
    <citation type="submission" date="2012-06" db="EMBL/GenBank/DDBJ databases">
        <title>Finished chromosome of genome of Chroococcidiopsis thermalis PCC 7203.</title>
        <authorList>
            <consortium name="US DOE Joint Genome Institute"/>
            <person name="Gugger M."/>
            <person name="Coursin T."/>
            <person name="Rippka R."/>
            <person name="Tandeau De Marsac N."/>
            <person name="Huntemann M."/>
            <person name="Wei C.-L."/>
            <person name="Han J."/>
            <person name="Detter J.C."/>
            <person name="Han C."/>
            <person name="Tapia R."/>
            <person name="Davenport K."/>
            <person name="Daligault H."/>
            <person name="Erkkila T."/>
            <person name="Gu W."/>
            <person name="Munk A.C.C."/>
            <person name="Teshima H."/>
            <person name="Xu Y."/>
            <person name="Chain P."/>
            <person name="Chen A."/>
            <person name="Krypides N."/>
            <person name="Mavromatis K."/>
            <person name="Markowitz V."/>
            <person name="Szeto E."/>
            <person name="Ivanova N."/>
            <person name="Mikhailova N."/>
            <person name="Ovchinnikova G."/>
            <person name="Pagani I."/>
            <person name="Pati A."/>
            <person name="Goodwin L."/>
            <person name="Peters L."/>
            <person name="Pitluck S."/>
            <person name="Woyke T."/>
            <person name="Kerfeld C."/>
        </authorList>
    </citation>
    <scope>NUCLEOTIDE SEQUENCE [LARGE SCALE GENOMIC DNA]</scope>
    <source>
        <strain evidence="3 4">PCC 7203</strain>
    </source>
</reference>
<evidence type="ECO:0000256" key="1">
    <source>
        <dbReference type="SAM" id="Coils"/>
    </source>
</evidence>
<sequence>MISAERRKYTKRINSDRNTLMLAIFCQSKRSPQNGLTILECLVAILVVSIVLAAMAPPILLAAATRLRNQRVEQAMQLAQAEIDRTRLIVERGNYTNPDLPLQSDSTSGITATSVPTSCVTNRSDIDQITKGLAIDVNKDGTNDFVVQSFRDEGKTANSKLINFQMSVRVYSFRAFENCSTAPTPALNNTPASLTLTTGEQSISPLSVLNVQIARGDLKESFEKYKEALTLSP</sequence>
<protein>
    <recommendedName>
        <fullName evidence="5">Type II secretion system protein</fullName>
    </recommendedName>
</protein>
<dbReference type="EMBL" id="CP003597">
    <property type="protein sequence ID" value="AFY86679.1"/>
    <property type="molecule type" value="Genomic_DNA"/>
</dbReference>